<proteinExistence type="inferred from homology"/>
<evidence type="ECO:0000313" key="6">
    <source>
        <dbReference type="EMBL" id="UQX88194.1"/>
    </source>
</evidence>
<evidence type="ECO:0000256" key="2">
    <source>
        <dbReference type="ARBA" id="ARBA00013064"/>
    </source>
</evidence>
<dbReference type="PANTHER" id="PTHR11717:SF7">
    <property type="entry name" value="LOW MOLECULAR WEIGHT PHOSPHOTYROSINE PROTEIN PHOSPHATASE"/>
    <property type="match status" value="1"/>
</dbReference>
<evidence type="ECO:0000259" key="5">
    <source>
        <dbReference type="SMART" id="SM00226"/>
    </source>
</evidence>
<dbReference type="PRINTS" id="PR00719">
    <property type="entry name" value="LMWPTPASE"/>
</dbReference>
<reference evidence="6" key="2">
    <citation type="submission" date="2022-05" db="EMBL/GenBank/DDBJ databases">
        <authorList>
            <person name="Kim J.-S."/>
            <person name="Lee K."/>
            <person name="Suh M."/>
            <person name="Eom M."/>
            <person name="Kim J.-S."/>
            <person name="Kim D.-S."/>
            <person name="Ko S.-H."/>
            <person name="Shin Y."/>
            <person name="Lee J.-S."/>
        </authorList>
    </citation>
    <scope>NUCLEOTIDE SEQUENCE</scope>
    <source>
        <strain evidence="6">N237</strain>
    </source>
</reference>
<evidence type="ECO:0000256" key="3">
    <source>
        <dbReference type="ARBA" id="ARBA00022801"/>
    </source>
</evidence>
<dbReference type="InterPro" id="IPR023485">
    <property type="entry name" value="Ptyr_pPase"/>
</dbReference>
<dbReference type="InterPro" id="IPR036196">
    <property type="entry name" value="Ptyr_pPase_sf"/>
</dbReference>
<evidence type="ECO:0000256" key="1">
    <source>
        <dbReference type="ARBA" id="ARBA00011063"/>
    </source>
</evidence>
<dbReference type="CDD" id="cd16343">
    <property type="entry name" value="LMWPTP"/>
    <property type="match status" value="1"/>
</dbReference>
<dbReference type="PANTHER" id="PTHR11717">
    <property type="entry name" value="LOW MOLECULAR WEIGHT PROTEIN TYROSINE PHOSPHATASE"/>
    <property type="match status" value="1"/>
</dbReference>
<sequence>MRTLLDLAGLSERVVVDSAGTGEWHVGDDMDARSRSTLARHGYEHPPHTAKQFSPQLFAERDLVVAIDHGHLSRLTQLARVADDPPEALDSLVLLRSFDPLAVASGDLDVPDPYYGGGRGFDEVLAQTERACAGLLTALAERIRRR</sequence>
<dbReference type="Pfam" id="PF01451">
    <property type="entry name" value="LMWPc"/>
    <property type="match status" value="1"/>
</dbReference>
<keyword evidence="3" id="KW-0378">Hydrolase</keyword>
<evidence type="ECO:0000256" key="4">
    <source>
        <dbReference type="ARBA" id="ARBA00022912"/>
    </source>
</evidence>
<comment type="similarity">
    <text evidence="1">Belongs to the low molecular weight phosphotyrosine protein phosphatase family.</text>
</comment>
<dbReference type="SMART" id="SM00226">
    <property type="entry name" value="LMWPc"/>
    <property type="match status" value="1"/>
</dbReference>
<accession>A0ABY4QZB4</accession>
<dbReference type="RefSeq" id="WP_249771458.1">
    <property type="nucleotide sequence ID" value="NZ_CP097332.1"/>
</dbReference>
<dbReference type="EC" id="3.1.3.48" evidence="2"/>
<organism evidence="6 7">
    <name type="scientific">Jatrophihabitans telluris</name>
    <dbReference type="NCBI Taxonomy" id="2038343"/>
    <lineage>
        <taxon>Bacteria</taxon>
        <taxon>Bacillati</taxon>
        <taxon>Actinomycetota</taxon>
        <taxon>Actinomycetes</taxon>
        <taxon>Jatrophihabitantales</taxon>
        <taxon>Jatrophihabitantaceae</taxon>
        <taxon>Jatrophihabitans</taxon>
    </lineage>
</organism>
<keyword evidence="4" id="KW-0904">Protein phosphatase</keyword>
<protein>
    <recommendedName>
        <fullName evidence="2">protein-tyrosine-phosphatase</fullName>
        <ecNumber evidence="2">3.1.3.48</ecNumber>
    </recommendedName>
</protein>
<dbReference type="InterPro" id="IPR017867">
    <property type="entry name" value="Tyr_phospatase_low_mol_wt"/>
</dbReference>
<keyword evidence="7" id="KW-1185">Reference proteome</keyword>
<dbReference type="InterPro" id="IPR050438">
    <property type="entry name" value="LMW_PTPase"/>
</dbReference>
<feature type="domain" description="Phosphotyrosine protein phosphatase I" evidence="5">
    <location>
        <begin position="1"/>
        <end position="138"/>
    </location>
</feature>
<gene>
    <name evidence="6" type="ORF">M6D93_18175</name>
</gene>
<dbReference type="SUPFAM" id="SSF52788">
    <property type="entry name" value="Phosphotyrosine protein phosphatases I"/>
    <property type="match status" value="1"/>
</dbReference>
<evidence type="ECO:0000313" key="7">
    <source>
        <dbReference type="Proteomes" id="UP001056336"/>
    </source>
</evidence>
<dbReference type="Proteomes" id="UP001056336">
    <property type="component" value="Chromosome"/>
</dbReference>
<reference evidence="6" key="1">
    <citation type="journal article" date="2018" name="Int. J. Syst. Evol. Microbiol.">
        <title>Jatrophihabitans telluris sp. nov., isolated from sediment soil of lava forest wetlands and the emended description of the genus Jatrophihabitans.</title>
        <authorList>
            <person name="Lee K.C."/>
            <person name="Suh M.K."/>
            <person name="Eom M.K."/>
            <person name="Kim K.K."/>
            <person name="Kim J.S."/>
            <person name="Kim D.S."/>
            <person name="Ko S.H."/>
            <person name="Shin Y.K."/>
            <person name="Lee J.S."/>
        </authorList>
    </citation>
    <scope>NUCLEOTIDE SEQUENCE</scope>
    <source>
        <strain evidence="6">N237</strain>
    </source>
</reference>
<dbReference type="EMBL" id="CP097332">
    <property type="protein sequence ID" value="UQX88194.1"/>
    <property type="molecule type" value="Genomic_DNA"/>
</dbReference>
<dbReference type="Gene3D" id="3.40.50.2300">
    <property type="match status" value="1"/>
</dbReference>
<name>A0ABY4QZB4_9ACTN</name>